<name>A0A8H7ABW0_9EURO</name>
<evidence type="ECO:0000313" key="2">
    <source>
        <dbReference type="EMBL" id="KAF7505988.1"/>
    </source>
</evidence>
<evidence type="ECO:0000256" key="1">
    <source>
        <dbReference type="SAM" id="MobiDB-lite"/>
    </source>
</evidence>
<reference evidence="2" key="1">
    <citation type="submission" date="2020-02" db="EMBL/GenBank/DDBJ databases">
        <authorList>
            <person name="Palmer J.M."/>
        </authorList>
    </citation>
    <scope>NUCLEOTIDE SEQUENCE</scope>
    <source>
        <strain evidence="2">EPUS1.4</strain>
        <tissue evidence="2">Thallus</tissue>
    </source>
</reference>
<feature type="compositionally biased region" description="Polar residues" evidence="1">
    <location>
        <begin position="43"/>
        <end position="55"/>
    </location>
</feature>
<accession>A0A8H7ABW0</accession>
<keyword evidence="3" id="KW-1185">Reference proteome</keyword>
<protein>
    <submittedName>
        <fullName evidence="2">Uncharacterized protein</fullName>
    </submittedName>
</protein>
<gene>
    <name evidence="2" type="ORF">GJ744_012335</name>
</gene>
<dbReference type="EMBL" id="JAACFV010000096">
    <property type="protein sequence ID" value="KAF7505988.1"/>
    <property type="molecule type" value="Genomic_DNA"/>
</dbReference>
<organism evidence="2 3">
    <name type="scientific">Endocarpon pusillum</name>
    <dbReference type="NCBI Taxonomy" id="364733"/>
    <lineage>
        <taxon>Eukaryota</taxon>
        <taxon>Fungi</taxon>
        <taxon>Dikarya</taxon>
        <taxon>Ascomycota</taxon>
        <taxon>Pezizomycotina</taxon>
        <taxon>Eurotiomycetes</taxon>
        <taxon>Chaetothyriomycetidae</taxon>
        <taxon>Verrucariales</taxon>
        <taxon>Verrucariaceae</taxon>
        <taxon>Endocarpon</taxon>
    </lineage>
</organism>
<sequence length="438" mass="49276">MPCSKCNDAVRCCCLPRLHKPQSQAAAPPTNAFGEMSLAAGSSAAQNEGAQTSPKNLMGRPAVSGGQRKRQFWFSFYAHLVLYPRNAAYWDDSSREQFLRGLGTIFPMRTAFKHPRAKQTGVAGREQGEGKREWQVLEIRSLAKPIFMPDPSYQHRIPGWHIKLVSPDILFNERSEWKYEIQQSWLAYIHRQCTLTMPMEMVDQRSGVKVFGEPDYTVADLKRIARAVIYFEEPLNQYFFTFGYSGNRRDRINNRADNPAFKGKDLRQILMWIEYSDKAKVSSTTYWNRIFPVPPASKGYWWSYTQTSQQGGCIEMAKPAAWYDWAHAVKWVESTVSFVQAALACPSSQRLRQYEISEKGLGEFVKTANGRDLEIIHRDTMDACDIRGISGGMGPCRRREILQPPNRAAGGAGSGGPDLANEAALGLGVLVATTGLRV</sequence>
<dbReference type="Proteomes" id="UP000606974">
    <property type="component" value="Unassembled WGS sequence"/>
</dbReference>
<dbReference type="AlphaFoldDB" id="A0A8H7ABW0"/>
<dbReference type="OrthoDB" id="5330120at2759"/>
<feature type="region of interest" description="Disordered" evidence="1">
    <location>
        <begin position="40"/>
        <end position="63"/>
    </location>
</feature>
<comment type="caution">
    <text evidence="2">The sequence shown here is derived from an EMBL/GenBank/DDBJ whole genome shotgun (WGS) entry which is preliminary data.</text>
</comment>
<evidence type="ECO:0000313" key="3">
    <source>
        <dbReference type="Proteomes" id="UP000606974"/>
    </source>
</evidence>
<proteinExistence type="predicted"/>